<accession>A0A834K6X1</accession>
<evidence type="ECO:0000256" key="6">
    <source>
        <dbReference type="SAM" id="MobiDB-lite"/>
    </source>
</evidence>
<evidence type="ECO:0000313" key="8">
    <source>
        <dbReference type="EMBL" id="KAF7400316.1"/>
    </source>
</evidence>
<dbReference type="GO" id="GO:0005794">
    <property type="term" value="C:Golgi apparatus"/>
    <property type="evidence" value="ECO:0007669"/>
    <property type="project" value="TreeGrafter"/>
</dbReference>
<dbReference type="GO" id="GO:0006816">
    <property type="term" value="P:calcium ion transport"/>
    <property type="evidence" value="ECO:0007669"/>
    <property type="project" value="TreeGrafter"/>
</dbReference>
<feature type="compositionally biased region" description="Basic and acidic residues" evidence="6">
    <location>
        <begin position="47"/>
        <end position="56"/>
    </location>
</feature>
<comment type="subcellular location">
    <subcellularLocation>
        <location evidence="1">Membrane</location>
        <topology evidence="1">Single-pass membrane protein</topology>
    </subcellularLocation>
</comment>
<dbReference type="AlphaFoldDB" id="A0A834K6X1"/>
<dbReference type="Pfam" id="PF10961">
    <property type="entry name" value="SelK_SelG"/>
    <property type="match status" value="1"/>
</dbReference>
<dbReference type="EMBL" id="JACSEA010000005">
    <property type="protein sequence ID" value="KAF7400316.1"/>
    <property type="molecule type" value="Genomic_DNA"/>
</dbReference>
<dbReference type="InterPro" id="IPR024491">
    <property type="entry name" value="Se_SelK/SelG"/>
</dbReference>
<reference evidence="8" key="1">
    <citation type="journal article" date="2020" name="G3 (Bethesda)">
        <title>High-Quality Assemblies for Three Invasive Social Wasps from the &lt;i&gt;Vespula&lt;/i&gt; Genus.</title>
        <authorList>
            <person name="Harrop T.W.R."/>
            <person name="Guhlin J."/>
            <person name="McLaughlin G.M."/>
            <person name="Permina E."/>
            <person name="Stockwell P."/>
            <person name="Gilligan J."/>
            <person name="Le Lec M.F."/>
            <person name="Gruber M.A.M."/>
            <person name="Quinn O."/>
            <person name="Lovegrove M."/>
            <person name="Duncan E.J."/>
            <person name="Remnant E.J."/>
            <person name="Van Eeckhoven J."/>
            <person name="Graham B."/>
            <person name="Knapp R.A."/>
            <person name="Langford K.W."/>
            <person name="Kronenberg Z."/>
            <person name="Press M.O."/>
            <person name="Eacker S.M."/>
            <person name="Wilson-Rankin E.E."/>
            <person name="Purcell J."/>
            <person name="Lester P.J."/>
            <person name="Dearden P.K."/>
        </authorList>
    </citation>
    <scope>NUCLEOTIDE SEQUENCE</scope>
    <source>
        <strain evidence="8">Marl-1</strain>
    </source>
</reference>
<dbReference type="GO" id="GO:0032469">
    <property type="term" value="P:endoplasmic reticulum calcium ion homeostasis"/>
    <property type="evidence" value="ECO:0007669"/>
    <property type="project" value="TreeGrafter"/>
</dbReference>
<dbReference type="GO" id="GO:0005789">
    <property type="term" value="C:endoplasmic reticulum membrane"/>
    <property type="evidence" value="ECO:0007669"/>
    <property type="project" value="TreeGrafter"/>
</dbReference>
<evidence type="ECO:0000256" key="5">
    <source>
        <dbReference type="ARBA" id="ARBA00023136"/>
    </source>
</evidence>
<feature type="region of interest" description="Disordered" evidence="6">
    <location>
        <begin position="47"/>
        <end position="71"/>
    </location>
</feature>
<name>A0A834K6X1_VESVU</name>
<evidence type="ECO:0008006" key="10">
    <source>
        <dbReference type="Google" id="ProtNLM"/>
    </source>
</evidence>
<keyword evidence="5 7" id="KW-0472">Membrane</keyword>
<sequence length="91" mass="10058">MVYISSDGKIHDSVPWGLKKITNFFSSIIYLVIMFFKTLFGMDINKSDGKSSKDNRPGFGPPKPPGRKLGRLRNIDHNVDVPVGGCSSCLL</sequence>
<organism evidence="8 9">
    <name type="scientific">Vespula vulgaris</name>
    <name type="common">Yellow jacket</name>
    <name type="synonym">Wasp</name>
    <dbReference type="NCBI Taxonomy" id="7454"/>
    <lineage>
        <taxon>Eukaryota</taxon>
        <taxon>Metazoa</taxon>
        <taxon>Ecdysozoa</taxon>
        <taxon>Arthropoda</taxon>
        <taxon>Hexapoda</taxon>
        <taxon>Insecta</taxon>
        <taxon>Pterygota</taxon>
        <taxon>Neoptera</taxon>
        <taxon>Endopterygota</taxon>
        <taxon>Hymenoptera</taxon>
        <taxon>Apocrita</taxon>
        <taxon>Aculeata</taxon>
        <taxon>Vespoidea</taxon>
        <taxon>Vespidae</taxon>
        <taxon>Vespinae</taxon>
        <taxon>Vespula</taxon>
    </lineage>
</organism>
<dbReference type="PANTHER" id="PTHR16875:SF0">
    <property type="entry name" value="SELENOPROTEIN K"/>
    <property type="match status" value="1"/>
</dbReference>
<dbReference type="PANTHER" id="PTHR16875">
    <property type="entry name" value="SELENOPROTEIN K"/>
    <property type="match status" value="1"/>
</dbReference>
<feature type="transmembrane region" description="Helical" evidence="7">
    <location>
        <begin position="21"/>
        <end position="40"/>
    </location>
</feature>
<evidence type="ECO:0000256" key="2">
    <source>
        <dbReference type="ARBA" id="ARBA00022692"/>
    </source>
</evidence>
<gene>
    <name evidence="8" type="ORF">HZH66_005500</name>
</gene>
<dbReference type="Proteomes" id="UP000614350">
    <property type="component" value="Unassembled WGS sequence"/>
</dbReference>
<protein>
    <recommendedName>
        <fullName evidence="10">Selenoprotein K</fullName>
    </recommendedName>
</protein>
<evidence type="ECO:0000256" key="1">
    <source>
        <dbReference type="ARBA" id="ARBA00004167"/>
    </source>
</evidence>
<evidence type="ECO:0000256" key="3">
    <source>
        <dbReference type="ARBA" id="ARBA00022933"/>
    </source>
</evidence>
<keyword evidence="9" id="KW-1185">Reference proteome</keyword>
<comment type="caution">
    <text evidence="8">The sequence shown here is derived from an EMBL/GenBank/DDBJ whole genome shotgun (WGS) entry which is preliminary data.</text>
</comment>
<keyword evidence="3" id="KW-0712">Selenocysteine</keyword>
<proteinExistence type="predicted"/>
<evidence type="ECO:0000256" key="4">
    <source>
        <dbReference type="ARBA" id="ARBA00022989"/>
    </source>
</evidence>
<keyword evidence="2 7" id="KW-0812">Transmembrane</keyword>
<evidence type="ECO:0000313" key="9">
    <source>
        <dbReference type="Proteomes" id="UP000614350"/>
    </source>
</evidence>
<keyword evidence="4 7" id="KW-1133">Transmembrane helix</keyword>
<evidence type="ECO:0000256" key="7">
    <source>
        <dbReference type="SAM" id="Phobius"/>
    </source>
</evidence>